<dbReference type="EMBL" id="CAJQZP010000031">
    <property type="protein sequence ID" value="CAG4934049.1"/>
    <property type="molecule type" value="Genomic_DNA"/>
</dbReference>
<dbReference type="AlphaFoldDB" id="A0A8S3W0T9"/>
<name>A0A8S3W0T9_PARAO</name>
<dbReference type="InterPro" id="IPR007588">
    <property type="entry name" value="Znf_FLYWCH"/>
</dbReference>
<dbReference type="GO" id="GO:0008270">
    <property type="term" value="F:zinc ion binding"/>
    <property type="evidence" value="ECO:0007669"/>
    <property type="project" value="UniProtKB-KW"/>
</dbReference>
<reference evidence="5" key="1">
    <citation type="submission" date="2021-04" db="EMBL/GenBank/DDBJ databases">
        <authorList>
            <person name="Tunstrom K."/>
        </authorList>
    </citation>
    <scope>NUCLEOTIDE SEQUENCE</scope>
</reference>
<keyword evidence="1" id="KW-0479">Metal-binding</keyword>
<organism evidence="5 6">
    <name type="scientific">Parnassius apollo</name>
    <name type="common">Apollo butterfly</name>
    <name type="synonym">Papilio apollo</name>
    <dbReference type="NCBI Taxonomy" id="110799"/>
    <lineage>
        <taxon>Eukaryota</taxon>
        <taxon>Metazoa</taxon>
        <taxon>Ecdysozoa</taxon>
        <taxon>Arthropoda</taxon>
        <taxon>Hexapoda</taxon>
        <taxon>Insecta</taxon>
        <taxon>Pterygota</taxon>
        <taxon>Neoptera</taxon>
        <taxon>Endopterygota</taxon>
        <taxon>Lepidoptera</taxon>
        <taxon>Glossata</taxon>
        <taxon>Ditrysia</taxon>
        <taxon>Papilionoidea</taxon>
        <taxon>Papilionidae</taxon>
        <taxon>Parnassiinae</taxon>
        <taxon>Parnassini</taxon>
        <taxon>Parnassius</taxon>
        <taxon>Parnassius</taxon>
    </lineage>
</organism>
<protein>
    <submittedName>
        <fullName evidence="5">(apollo) hypothetical protein</fullName>
    </submittedName>
</protein>
<dbReference type="Proteomes" id="UP000691718">
    <property type="component" value="Unassembled WGS sequence"/>
</dbReference>
<gene>
    <name evidence="5" type="ORF">PAPOLLO_LOCUS768</name>
</gene>
<dbReference type="Pfam" id="PF04500">
    <property type="entry name" value="FLYWCH"/>
    <property type="match status" value="1"/>
</dbReference>
<evidence type="ECO:0000313" key="6">
    <source>
        <dbReference type="Proteomes" id="UP000691718"/>
    </source>
</evidence>
<keyword evidence="3" id="KW-0862">Zinc</keyword>
<feature type="domain" description="FLYWCH-type" evidence="4">
    <location>
        <begin position="23"/>
        <end position="82"/>
    </location>
</feature>
<evidence type="ECO:0000259" key="4">
    <source>
        <dbReference type="Pfam" id="PF04500"/>
    </source>
</evidence>
<keyword evidence="6" id="KW-1185">Reference proteome</keyword>
<evidence type="ECO:0000256" key="3">
    <source>
        <dbReference type="ARBA" id="ARBA00022833"/>
    </source>
</evidence>
<evidence type="ECO:0000256" key="1">
    <source>
        <dbReference type="ARBA" id="ARBA00022723"/>
    </source>
</evidence>
<comment type="caution">
    <text evidence="5">The sequence shown here is derived from an EMBL/GenBank/DDBJ whole genome shotgun (WGS) entry which is preliminary data.</text>
</comment>
<evidence type="ECO:0000256" key="2">
    <source>
        <dbReference type="ARBA" id="ARBA00022771"/>
    </source>
</evidence>
<evidence type="ECO:0000313" key="5">
    <source>
        <dbReference type="EMBL" id="CAG4934049.1"/>
    </source>
</evidence>
<dbReference type="OrthoDB" id="167578at2759"/>
<proteinExistence type="predicted"/>
<accession>A0A8S3W0T9</accession>
<keyword evidence="2" id="KW-0863">Zinc-finger</keyword>
<sequence length="84" mass="9656">MITNRSEGLRDWFALFWFTTAEYITSQKGKPLIKLNGYTFCSTPAKGPKVRWRCSTHYPHGCRAALVTFADEILSIRGEHNHKP</sequence>